<dbReference type="CDD" id="cd00616">
    <property type="entry name" value="AHBA_syn"/>
    <property type="match status" value="1"/>
</dbReference>
<name>A0A1W6MFZ0_9FLAO</name>
<evidence type="ECO:0000256" key="1">
    <source>
        <dbReference type="ARBA" id="ARBA00022898"/>
    </source>
</evidence>
<keyword evidence="1 4" id="KW-0663">Pyridoxal phosphate</keyword>
<sequence length="364" mass="40430">MKVPFVDLYAQYVNIQQEIDDAISKVIADTSFIGGEDVKLFEKEFASYMGAQFCVACANGTDSIEMALKAMGVGPGDEVIVPAISWISTSEAVSTVGARPIFVDVEKDYLTIDVSKIEEKITTNTKAIIPVHLYGHPANMSEVMRIAKNYDLKVLEDCAQAHNAEWNGQKVGNIGNAGSFSFYPGKNLGAYGDAGGIITNDEALAKKVRMIANHGQLKKHDHQIEGRNSRMDGMQAAILRAKLPHLSAWTDGRIAVSDKYDRAITNTKIVKPKTDEVAKHVFHLYVIRTEKRDELKNLLESKNISVAIHYPTALPFMPCYSHFNFEFKDFPVAAENQNEILSIPMYAEMTDEMIQTVAEELNNF</sequence>
<dbReference type="PANTHER" id="PTHR30244">
    <property type="entry name" value="TRANSAMINASE"/>
    <property type="match status" value="1"/>
</dbReference>
<accession>A0A1W6MFZ0</accession>
<dbReference type="GO" id="GO:0000271">
    <property type="term" value="P:polysaccharide biosynthetic process"/>
    <property type="evidence" value="ECO:0007669"/>
    <property type="project" value="TreeGrafter"/>
</dbReference>
<dbReference type="Pfam" id="PF01041">
    <property type="entry name" value="DegT_DnrJ_EryC1"/>
    <property type="match status" value="1"/>
</dbReference>
<dbReference type="Gene3D" id="3.40.640.10">
    <property type="entry name" value="Type I PLP-dependent aspartate aminotransferase-like (Major domain)"/>
    <property type="match status" value="1"/>
</dbReference>
<dbReference type="InterPro" id="IPR015422">
    <property type="entry name" value="PyrdxlP-dep_Trfase_small"/>
</dbReference>
<evidence type="ECO:0000256" key="2">
    <source>
        <dbReference type="ARBA" id="ARBA00037999"/>
    </source>
</evidence>
<dbReference type="InterPro" id="IPR015421">
    <property type="entry name" value="PyrdxlP-dep_Trfase_major"/>
</dbReference>
<dbReference type="GO" id="GO:0008483">
    <property type="term" value="F:transaminase activity"/>
    <property type="evidence" value="ECO:0007669"/>
    <property type="project" value="TreeGrafter"/>
</dbReference>
<evidence type="ECO:0000313" key="6">
    <source>
        <dbReference type="EMBL" id="ARN76521.1"/>
    </source>
</evidence>
<evidence type="ECO:0000256" key="5">
    <source>
        <dbReference type="RuleBase" id="RU004508"/>
    </source>
</evidence>
<evidence type="ECO:0000256" key="3">
    <source>
        <dbReference type="PIRSR" id="PIRSR000390-1"/>
    </source>
</evidence>
<dbReference type="EMBL" id="CP019344">
    <property type="protein sequence ID" value="ARN76521.1"/>
    <property type="molecule type" value="Genomic_DNA"/>
</dbReference>
<dbReference type="PIRSF" id="PIRSF000390">
    <property type="entry name" value="PLP_StrS"/>
    <property type="match status" value="1"/>
</dbReference>
<reference evidence="6 7" key="1">
    <citation type="submission" date="2016-11" db="EMBL/GenBank/DDBJ databases">
        <title>Trade-off between light-utilization and light-protection in marine flavobacteria.</title>
        <authorList>
            <person name="Kumagai Y."/>
        </authorList>
    </citation>
    <scope>NUCLEOTIDE SEQUENCE [LARGE SCALE GENOMIC DNA]</scope>
    <source>
        <strain evidence="6 7">JCM 13191</strain>
    </source>
</reference>
<evidence type="ECO:0000313" key="7">
    <source>
        <dbReference type="Proteomes" id="UP000193431"/>
    </source>
</evidence>
<dbReference type="InterPro" id="IPR015424">
    <property type="entry name" value="PyrdxlP-dep_Trfase"/>
</dbReference>
<comment type="similarity">
    <text evidence="2 5">Belongs to the DegT/DnrJ/EryC1 family.</text>
</comment>
<dbReference type="AlphaFoldDB" id="A0A1W6MFZ0"/>
<dbReference type="OrthoDB" id="9804264at2"/>
<dbReference type="GO" id="GO:0030170">
    <property type="term" value="F:pyridoxal phosphate binding"/>
    <property type="evidence" value="ECO:0007669"/>
    <property type="project" value="TreeGrafter"/>
</dbReference>
<dbReference type="STRING" id="331648.BST97_00055"/>
<protein>
    <submittedName>
        <fullName evidence="6">Erythromycin biosynthesis sensory transduction protein eryC1</fullName>
    </submittedName>
</protein>
<gene>
    <name evidence="6" type="ORF">BST97_00055</name>
</gene>
<dbReference type="PANTHER" id="PTHR30244:SF36">
    <property type="entry name" value="3-OXO-GLUCOSE-6-PHOSPHATE:GLUTAMATE AMINOTRANSFERASE"/>
    <property type="match status" value="1"/>
</dbReference>
<organism evidence="6 7">
    <name type="scientific">Nonlabens spongiae</name>
    <dbReference type="NCBI Taxonomy" id="331648"/>
    <lineage>
        <taxon>Bacteria</taxon>
        <taxon>Pseudomonadati</taxon>
        <taxon>Bacteroidota</taxon>
        <taxon>Flavobacteriia</taxon>
        <taxon>Flavobacteriales</taxon>
        <taxon>Flavobacteriaceae</taxon>
        <taxon>Nonlabens</taxon>
    </lineage>
</organism>
<proteinExistence type="inferred from homology"/>
<dbReference type="Gene3D" id="3.90.1150.10">
    <property type="entry name" value="Aspartate Aminotransferase, domain 1"/>
    <property type="match status" value="1"/>
</dbReference>
<dbReference type="SUPFAM" id="SSF53383">
    <property type="entry name" value="PLP-dependent transferases"/>
    <property type="match status" value="1"/>
</dbReference>
<dbReference type="InterPro" id="IPR000653">
    <property type="entry name" value="DegT/StrS_aminotransferase"/>
</dbReference>
<evidence type="ECO:0000256" key="4">
    <source>
        <dbReference type="PIRSR" id="PIRSR000390-2"/>
    </source>
</evidence>
<keyword evidence="7" id="KW-1185">Reference proteome</keyword>
<feature type="modified residue" description="N6-(pyridoxal phosphate)lysine" evidence="4">
    <location>
        <position position="186"/>
    </location>
</feature>
<dbReference type="RefSeq" id="WP_085765323.1">
    <property type="nucleotide sequence ID" value="NZ_CP019344.1"/>
</dbReference>
<feature type="active site" description="Proton acceptor" evidence="3">
    <location>
        <position position="186"/>
    </location>
</feature>
<dbReference type="Proteomes" id="UP000193431">
    <property type="component" value="Chromosome"/>
</dbReference>